<dbReference type="AlphaFoldDB" id="A0A6C0HDA7"/>
<sequence>MEYSPTDYTNLCAITTYYKSNKGKDVNNYSPLYNNILEAYRQHEIRILEFDTSVETENVKPGGSLQSWSLFLEKATILGLYQDERAKFENEKVRSFVCENITEADIMKLWEIPELEADFDIIVDNGIENFRDKAIFFKRALPKLNVQGFYFMENLKLDDMNAIELQISDWKEYFPGCEYFLEVVENPLNGNKSPVLIVQKLSE</sequence>
<proteinExistence type="predicted"/>
<organism evidence="1">
    <name type="scientific">viral metagenome</name>
    <dbReference type="NCBI Taxonomy" id="1070528"/>
    <lineage>
        <taxon>unclassified sequences</taxon>
        <taxon>metagenomes</taxon>
        <taxon>organismal metagenomes</taxon>
    </lineage>
</organism>
<reference evidence="1" key="1">
    <citation type="journal article" date="2020" name="Nature">
        <title>Giant virus diversity and host interactions through global metagenomics.</title>
        <authorList>
            <person name="Schulz F."/>
            <person name="Roux S."/>
            <person name="Paez-Espino D."/>
            <person name="Jungbluth S."/>
            <person name="Walsh D.A."/>
            <person name="Denef V.J."/>
            <person name="McMahon K.D."/>
            <person name="Konstantinidis K.T."/>
            <person name="Eloe-Fadrosh E.A."/>
            <person name="Kyrpides N.C."/>
            <person name="Woyke T."/>
        </authorList>
    </citation>
    <scope>NUCLEOTIDE SEQUENCE</scope>
    <source>
        <strain evidence="1">GVMAG-M-3300023179-92</strain>
    </source>
</reference>
<dbReference type="EMBL" id="MN739934">
    <property type="protein sequence ID" value="QHT78489.1"/>
    <property type="molecule type" value="Genomic_DNA"/>
</dbReference>
<protein>
    <recommendedName>
        <fullName evidence="2">Methyltransferase</fullName>
    </recommendedName>
</protein>
<evidence type="ECO:0000313" key="1">
    <source>
        <dbReference type="EMBL" id="QHT78489.1"/>
    </source>
</evidence>
<dbReference type="InterPro" id="IPR029063">
    <property type="entry name" value="SAM-dependent_MTases_sf"/>
</dbReference>
<name>A0A6C0HDA7_9ZZZZ</name>
<accession>A0A6C0HDA7</accession>
<dbReference type="Gene3D" id="3.40.50.150">
    <property type="entry name" value="Vaccinia Virus protein VP39"/>
    <property type="match status" value="1"/>
</dbReference>
<evidence type="ECO:0008006" key="2">
    <source>
        <dbReference type="Google" id="ProtNLM"/>
    </source>
</evidence>